<sequence>MTIRLLPFDVDAASTGARIVTRDGREAHLLEYRPRSHESVRVIVQIKGARTPTHYFVNGYRVLEKETKYDLFLAA</sequence>
<gene>
    <name evidence="1" type="ORF">BcepSauron_144</name>
</gene>
<proteinExistence type="predicted"/>
<dbReference type="EMBL" id="MK552141">
    <property type="protein sequence ID" value="QBQ74524.1"/>
    <property type="molecule type" value="Genomic_DNA"/>
</dbReference>
<protein>
    <submittedName>
        <fullName evidence="1">Uncharacterized protein</fullName>
    </submittedName>
</protein>
<dbReference type="Proteomes" id="UP000301424">
    <property type="component" value="Segment"/>
</dbReference>
<keyword evidence="2" id="KW-1185">Reference proteome</keyword>
<reference evidence="1 2" key="1">
    <citation type="submission" date="2019-02" db="EMBL/GenBank/DDBJ databases">
        <title>Complete genome sequence of Burkholderia cenocepacia phage BcepSauron.</title>
        <authorList>
            <person name="Park K."/>
            <person name="Gonzalez C."/>
            <person name="Liu M."/>
            <person name="Gill J."/>
        </authorList>
    </citation>
    <scope>NUCLEOTIDE SEQUENCE [LARGE SCALE GENOMIC DNA]</scope>
</reference>
<evidence type="ECO:0000313" key="2">
    <source>
        <dbReference type="Proteomes" id="UP000301424"/>
    </source>
</evidence>
<accession>A0A482ML74</accession>
<name>A0A482ML74_9CAUD</name>
<organism evidence="1 2">
    <name type="scientific">Burkholderia phage BcepSauron</name>
    <dbReference type="NCBI Taxonomy" id="2530033"/>
    <lineage>
        <taxon>Viruses</taxon>
        <taxon>Duplodnaviria</taxon>
        <taxon>Heunggongvirae</taxon>
        <taxon>Uroviricota</taxon>
        <taxon>Caudoviricetes</taxon>
        <taxon>Sarumanvirus</taxon>
        <taxon>Sarumanvirus bcepsauron</taxon>
    </lineage>
</organism>
<evidence type="ECO:0000313" key="1">
    <source>
        <dbReference type="EMBL" id="QBQ74524.1"/>
    </source>
</evidence>